<keyword evidence="1" id="KW-1133">Transmembrane helix</keyword>
<evidence type="ECO:0000313" key="3">
    <source>
        <dbReference type="EMBL" id="MYR31158.1"/>
    </source>
</evidence>
<dbReference type="Proteomes" id="UP000467124">
    <property type="component" value="Unassembled WGS sequence"/>
</dbReference>
<reference evidence="3 4" key="1">
    <citation type="journal article" date="2019" name="Nat. Commun.">
        <title>The antimicrobial potential of Streptomyces from insect microbiomes.</title>
        <authorList>
            <person name="Chevrette M.G."/>
            <person name="Carlson C.M."/>
            <person name="Ortega H.E."/>
            <person name="Thomas C."/>
            <person name="Ananiev G.E."/>
            <person name="Barns K.J."/>
            <person name="Book A.J."/>
            <person name="Cagnazzo J."/>
            <person name="Carlos C."/>
            <person name="Flanigan W."/>
            <person name="Grubbs K.J."/>
            <person name="Horn H.A."/>
            <person name="Hoffmann F.M."/>
            <person name="Klassen J.L."/>
            <person name="Knack J.J."/>
            <person name="Lewin G.R."/>
            <person name="McDonald B.R."/>
            <person name="Muller L."/>
            <person name="Melo W.G.P."/>
            <person name="Pinto-Tomas A.A."/>
            <person name="Schmitz A."/>
            <person name="Wendt-Pienkowski E."/>
            <person name="Wildman S."/>
            <person name="Zhao M."/>
            <person name="Zhang F."/>
            <person name="Bugni T.S."/>
            <person name="Andes D.R."/>
            <person name="Pupo M.T."/>
            <person name="Currie C.R."/>
        </authorList>
    </citation>
    <scope>NUCLEOTIDE SEQUENCE [LARGE SCALE GENOMIC DNA]</scope>
    <source>
        <strain evidence="3 4">SID5840</strain>
    </source>
</reference>
<name>A0A7K2IME9_9ACTN</name>
<dbReference type="PANTHER" id="PTHR24094:SF15">
    <property type="entry name" value="AMP-DEPENDENT SYNTHETASE_LIGASE DOMAIN-CONTAINING PROTEIN-RELATED"/>
    <property type="match status" value="1"/>
</dbReference>
<dbReference type="Pfam" id="PF07510">
    <property type="entry name" value="GmrSD_C"/>
    <property type="match status" value="1"/>
</dbReference>
<accession>A0A7K2IME9</accession>
<feature type="domain" description="GmrSD restriction endonucleases C-terminal" evidence="2">
    <location>
        <begin position="137"/>
        <end position="233"/>
    </location>
</feature>
<comment type="caution">
    <text evidence="3">The sequence shown here is derived from an EMBL/GenBank/DDBJ whole genome shotgun (WGS) entry which is preliminary data.</text>
</comment>
<dbReference type="AlphaFoldDB" id="A0A7K2IME9"/>
<organism evidence="3 4">
    <name type="scientific">Nocardiopsis alba</name>
    <dbReference type="NCBI Taxonomy" id="53437"/>
    <lineage>
        <taxon>Bacteria</taxon>
        <taxon>Bacillati</taxon>
        <taxon>Actinomycetota</taxon>
        <taxon>Actinomycetes</taxon>
        <taxon>Streptosporangiales</taxon>
        <taxon>Nocardiopsidaceae</taxon>
        <taxon>Nocardiopsis</taxon>
    </lineage>
</organism>
<feature type="transmembrane region" description="Helical" evidence="1">
    <location>
        <begin position="12"/>
        <end position="34"/>
    </location>
</feature>
<gene>
    <name evidence="3" type="ORF">GTW20_02440</name>
</gene>
<dbReference type="EMBL" id="WWHY01000001">
    <property type="protein sequence ID" value="MYR31158.1"/>
    <property type="molecule type" value="Genomic_DNA"/>
</dbReference>
<evidence type="ECO:0000259" key="2">
    <source>
        <dbReference type="Pfam" id="PF07510"/>
    </source>
</evidence>
<dbReference type="RefSeq" id="WP_161110165.1">
    <property type="nucleotide sequence ID" value="NZ_WWHY01000001.1"/>
</dbReference>
<dbReference type="PANTHER" id="PTHR24094">
    <property type="entry name" value="SECRETED PROTEIN"/>
    <property type="match status" value="1"/>
</dbReference>
<evidence type="ECO:0000256" key="1">
    <source>
        <dbReference type="SAM" id="Phobius"/>
    </source>
</evidence>
<proteinExistence type="predicted"/>
<protein>
    <submittedName>
        <fullName evidence="3">DUF1524 domain-containing protein</fullName>
    </submittedName>
</protein>
<keyword evidence="1" id="KW-0472">Membrane</keyword>
<keyword evidence="1" id="KW-0812">Transmembrane</keyword>
<dbReference type="InterPro" id="IPR011089">
    <property type="entry name" value="GmrSD_C"/>
</dbReference>
<evidence type="ECO:0000313" key="4">
    <source>
        <dbReference type="Proteomes" id="UP000467124"/>
    </source>
</evidence>
<sequence length="238" mass="26153">MSEKSSGKGGKSASRPAAIISTLIGVVVIVVVVLQQLGVIDLEVGESTPDANPSPGASATDVDQARAWLDELRVEEENDPDGYDRGLFPHWDRGVEGNCTTRQMVLVRDGEGVETDDDCRPVSGSWYSVFDGETFTDPQDIDIDHLVPLKEGWRSGAHAWSTEERRRFANDLEESPQLWAVSASSNRSKGDADPGDWLPPLESFHCEYVTAWIEVKHVWDLSVDPAEEAAMREVLEGC</sequence>